<dbReference type="GO" id="GO:0030272">
    <property type="term" value="F:5-formyltetrahydrofolate cyclo-ligase activity"/>
    <property type="evidence" value="ECO:0007669"/>
    <property type="project" value="UniProtKB-EC"/>
</dbReference>
<dbReference type="PANTHER" id="PTHR23407:SF1">
    <property type="entry name" value="5-FORMYLTETRAHYDROFOLATE CYCLO-LIGASE"/>
    <property type="match status" value="1"/>
</dbReference>
<dbReference type="InterPro" id="IPR037171">
    <property type="entry name" value="NagB/RpiA_transferase-like"/>
</dbReference>
<dbReference type="EC" id="6.3.3.2" evidence="4"/>
<proteinExistence type="inferred from homology"/>
<name>A0A3S1AXB2_9BACT</name>
<dbReference type="EMBL" id="RIAR02000001">
    <property type="protein sequence ID" value="NSL86727.1"/>
    <property type="molecule type" value="Genomic_DNA"/>
</dbReference>
<dbReference type="OrthoDB" id="9801938at2"/>
<sequence length="193" mass="22242">MTTKKDIRKFFLEERLNLPDEQAQALNRQLLEQVQELNYTGVGTLHLFLPISEKKEVDTWPLAAWLRERFPAIRLALSRADMKTGEMFHYAWEAHTALVKNKFGIPEPAGGDELPATDIDLVFVPLLAFDREGQRVGYGKGMYDRFLKECRPDVRTVGLSLFEPVEKITDTDAWDVPLHTVVTPAHIYHFKQF</sequence>
<dbReference type="InterPro" id="IPR002698">
    <property type="entry name" value="FTHF_cligase"/>
</dbReference>
<dbReference type="PANTHER" id="PTHR23407">
    <property type="entry name" value="ATPASE INHIBITOR/5-FORMYLTETRAHYDROFOLATE CYCLO-LIGASE"/>
    <property type="match status" value="1"/>
</dbReference>
<evidence type="ECO:0000256" key="2">
    <source>
        <dbReference type="ARBA" id="ARBA00022741"/>
    </source>
</evidence>
<keyword evidence="3 4" id="KW-0067">ATP-binding</keyword>
<evidence type="ECO:0000313" key="6">
    <source>
        <dbReference type="Proteomes" id="UP000281028"/>
    </source>
</evidence>
<evidence type="ECO:0000256" key="3">
    <source>
        <dbReference type="ARBA" id="ARBA00022840"/>
    </source>
</evidence>
<dbReference type="PIRSF" id="PIRSF006806">
    <property type="entry name" value="FTHF_cligase"/>
    <property type="match status" value="1"/>
</dbReference>
<dbReference type="AlphaFoldDB" id="A0A3S1AXB2"/>
<comment type="catalytic activity">
    <reaction evidence="4">
        <text>(6S)-5-formyl-5,6,7,8-tetrahydrofolate + ATP = (6R)-5,10-methenyltetrahydrofolate + ADP + phosphate</text>
        <dbReference type="Rhea" id="RHEA:10488"/>
        <dbReference type="ChEBI" id="CHEBI:30616"/>
        <dbReference type="ChEBI" id="CHEBI:43474"/>
        <dbReference type="ChEBI" id="CHEBI:57455"/>
        <dbReference type="ChEBI" id="CHEBI:57457"/>
        <dbReference type="ChEBI" id="CHEBI:456216"/>
        <dbReference type="EC" id="6.3.3.2"/>
    </reaction>
</comment>
<comment type="caution">
    <text evidence="5">The sequence shown here is derived from an EMBL/GenBank/DDBJ whole genome shotgun (WGS) entry which is preliminary data.</text>
</comment>
<keyword evidence="6" id="KW-1185">Reference proteome</keyword>
<dbReference type="GO" id="GO:0035999">
    <property type="term" value="P:tetrahydrofolate interconversion"/>
    <property type="evidence" value="ECO:0007669"/>
    <property type="project" value="TreeGrafter"/>
</dbReference>
<evidence type="ECO:0000313" key="5">
    <source>
        <dbReference type="EMBL" id="NSL86727.1"/>
    </source>
</evidence>
<comment type="cofactor">
    <cofactor evidence="4">
        <name>Mg(2+)</name>
        <dbReference type="ChEBI" id="CHEBI:18420"/>
    </cofactor>
</comment>
<keyword evidence="4" id="KW-0479">Metal-binding</keyword>
<dbReference type="Gene3D" id="3.40.50.10420">
    <property type="entry name" value="NagB/RpiA/CoA transferase-like"/>
    <property type="match status" value="1"/>
</dbReference>
<evidence type="ECO:0000256" key="4">
    <source>
        <dbReference type="RuleBase" id="RU361279"/>
    </source>
</evidence>
<dbReference type="Pfam" id="PF01812">
    <property type="entry name" value="5-FTHF_cyc-lig"/>
    <property type="match status" value="1"/>
</dbReference>
<keyword evidence="5" id="KW-0436">Ligase</keyword>
<keyword evidence="2 4" id="KW-0547">Nucleotide-binding</keyword>
<dbReference type="GO" id="GO:0009396">
    <property type="term" value="P:folic acid-containing compound biosynthetic process"/>
    <property type="evidence" value="ECO:0007669"/>
    <property type="project" value="TreeGrafter"/>
</dbReference>
<dbReference type="Proteomes" id="UP000281028">
    <property type="component" value="Unassembled WGS sequence"/>
</dbReference>
<dbReference type="SUPFAM" id="SSF100950">
    <property type="entry name" value="NagB/RpiA/CoA transferase-like"/>
    <property type="match status" value="1"/>
</dbReference>
<comment type="similarity">
    <text evidence="1 4">Belongs to the 5-formyltetrahydrofolate cyclo-ligase family.</text>
</comment>
<dbReference type="GO" id="GO:0046872">
    <property type="term" value="F:metal ion binding"/>
    <property type="evidence" value="ECO:0007669"/>
    <property type="project" value="UniProtKB-KW"/>
</dbReference>
<reference evidence="5" key="1">
    <citation type="submission" date="2020-05" db="EMBL/GenBank/DDBJ databases">
        <title>Chitinophaga laudate sp. nov., isolated from a tropical peat swamp.</title>
        <authorList>
            <person name="Goh C.B.S."/>
            <person name="Lee M.S."/>
            <person name="Parimannan S."/>
            <person name="Pasbakhsh P."/>
            <person name="Yule C.M."/>
            <person name="Rajandas H."/>
            <person name="Loke S."/>
            <person name="Croft L."/>
            <person name="Tan J.B.L."/>
        </authorList>
    </citation>
    <scope>NUCLEOTIDE SEQUENCE</scope>
    <source>
        <strain evidence="5">Mgbs1</strain>
    </source>
</reference>
<protein>
    <recommendedName>
        <fullName evidence="4">5-formyltetrahydrofolate cyclo-ligase</fullName>
        <ecNumber evidence="4">6.3.3.2</ecNumber>
    </recommendedName>
</protein>
<dbReference type="InterPro" id="IPR024185">
    <property type="entry name" value="FTHF_cligase-like_sf"/>
</dbReference>
<evidence type="ECO:0000256" key="1">
    <source>
        <dbReference type="ARBA" id="ARBA00010638"/>
    </source>
</evidence>
<dbReference type="GO" id="GO:0005524">
    <property type="term" value="F:ATP binding"/>
    <property type="evidence" value="ECO:0007669"/>
    <property type="project" value="UniProtKB-KW"/>
</dbReference>
<dbReference type="NCBIfam" id="TIGR02727">
    <property type="entry name" value="MTHFS_bact"/>
    <property type="match status" value="1"/>
</dbReference>
<organism evidence="5 6">
    <name type="scientific">Chitinophaga solisilvae</name>
    <dbReference type="NCBI Taxonomy" id="1233460"/>
    <lineage>
        <taxon>Bacteria</taxon>
        <taxon>Pseudomonadati</taxon>
        <taxon>Bacteroidota</taxon>
        <taxon>Chitinophagia</taxon>
        <taxon>Chitinophagales</taxon>
        <taxon>Chitinophagaceae</taxon>
        <taxon>Chitinophaga</taxon>
    </lineage>
</organism>
<gene>
    <name evidence="5" type="ORF">ECE50_007795</name>
</gene>
<keyword evidence="4" id="KW-0460">Magnesium</keyword>
<accession>A0A3S1AXB2</accession>